<keyword evidence="2" id="KW-1185">Reference proteome</keyword>
<comment type="caution">
    <text evidence="1">The sequence shown here is derived from an EMBL/GenBank/DDBJ whole genome shotgun (WGS) entry which is preliminary data.</text>
</comment>
<dbReference type="Proteomes" id="UP001371456">
    <property type="component" value="Unassembled WGS sequence"/>
</dbReference>
<dbReference type="EMBL" id="JBANQN010000009">
    <property type="protein sequence ID" value="KAK6780479.1"/>
    <property type="molecule type" value="Genomic_DNA"/>
</dbReference>
<gene>
    <name evidence="1" type="ORF">RDI58_022663</name>
</gene>
<accession>A0AAN8T320</accession>
<sequence length="53" mass="5869">MGGGDNTVKRSVFSKNFRFIGYQNVEVEPSEIPLQPLSTTSLLQAVQTEGAYY</sequence>
<evidence type="ECO:0000313" key="2">
    <source>
        <dbReference type="Proteomes" id="UP001371456"/>
    </source>
</evidence>
<proteinExistence type="predicted"/>
<evidence type="ECO:0000313" key="1">
    <source>
        <dbReference type="EMBL" id="KAK6780479.1"/>
    </source>
</evidence>
<organism evidence="1 2">
    <name type="scientific">Solanum bulbocastanum</name>
    <name type="common">Wild potato</name>
    <dbReference type="NCBI Taxonomy" id="147425"/>
    <lineage>
        <taxon>Eukaryota</taxon>
        <taxon>Viridiplantae</taxon>
        <taxon>Streptophyta</taxon>
        <taxon>Embryophyta</taxon>
        <taxon>Tracheophyta</taxon>
        <taxon>Spermatophyta</taxon>
        <taxon>Magnoliopsida</taxon>
        <taxon>eudicotyledons</taxon>
        <taxon>Gunneridae</taxon>
        <taxon>Pentapetalae</taxon>
        <taxon>asterids</taxon>
        <taxon>lamiids</taxon>
        <taxon>Solanales</taxon>
        <taxon>Solanaceae</taxon>
        <taxon>Solanoideae</taxon>
        <taxon>Solaneae</taxon>
        <taxon>Solanum</taxon>
    </lineage>
</organism>
<name>A0AAN8T320_SOLBU</name>
<protein>
    <submittedName>
        <fullName evidence="1">Uncharacterized protein</fullName>
    </submittedName>
</protein>
<dbReference type="AlphaFoldDB" id="A0AAN8T320"/>
<reference evidence="1 2" key="1">
    <citation type="submission" date="2024-02" db="EMBL/GenBank/DDBJ databases">
        <title>de novo genome assembly of Solanum bulbocastanum strain 11H21.</title>
        <authorList>
            <person name="Hosaka A.J."/>
        </authorList>
    </citation>
    <scope>NUCLEOTIDE SEQUENCE [LARGE SCALE GENOMIC DNA]</scope>
    <source>
        <tissue evidence="1">Young leaves</tissue>
    </source>
</reference>